<dbReference type="CDD" id="cd00383">
    <property type="entry name" value="trans_reg_C"/>
    <property type="match status" value="1"/>
</dbReference>
<dbReference type="PANTHER" id="PTHR48111:SF1">
    <property type="entry name" value="TWO-COMPONENT RESPONSE REGULATOR ORR33"/>
    <property type="match status" value="1"/>
</dbReference>
<dbReference type="PANTHER" id="PTHR48111">
    <property type="entry name" value="REGULATOR OF RPOS"/>
    <property type="match status" value="1"/>
</dbReference>
<protein>
    <submittedName>
        <fullName evidence="11">Response regulator transcription factor</fullName>
    </submittedName>
</protein>
<evidence type="ECO:0000256" key="3">
    <source>
        <dbReference type="ARBA" id="ARBA00023012"/>
    </source>
</evidence>
<dbReference type="Pfam" id="PF00486">
    <property type="entry name" value="Trans_reg_C"/>
    <property type="match status" value="1"/>
</dbReference>
<feature type="domain" description="OmpR/PhoB-type" evidence="10">
    <location>
        <begin position="129"/>
        <end position="225"/>
    </location>
</feature>
<accession>A0A940SJI3</accession>
<gene>
    <name evidence="11" type="ORF">J5Y03_12860</name>
</gene>
<feature type="domain" description="Response regulatory" evidence="9">
    <location>
        <begin position="1"/>
        <end position="116"/>
    </location>
</feature>
<dbReference type="InterPro" id="IPR036388">
    <property type="entry name" value="WH-like_DNA-bd_sf"/>
</dbReference>
<reference evidence="11" key="1">
    <citation type="submission" date="2021-04" db="EMBL/GenBank/DDBJ databases">
        <title>Genome seq and assembly of Bacillus sp.</title>
        <authorList>
            <person name="Chhetri G."/>
        </authorList>
    </citation>
    <scope>NUCLEOTIDE SEQUENCE</scope>
    <source>
        <strain evidence="11">RG28</strain>
    </source>
</reference>
<evidence type="ECO:0000256" key="2">
    <source>
        <dbReference type="ARBA" id="ARBA00022553"/>
    </source>
</evidence>
<dbReference type="EMBL" id="JAGIYQ010000008">
    <property type="protein sequence ID" value="MBP0726065.1"/>
    <property type="molecule type" value="Genomic_DNA"/>
</dbReference>
<evidence type="ECO:0000256" key="1">
    <source>
        <dbReference type="ARBA" id="ARBA00004496"/>
    </source>
</evidence>
<evidence type="ECO:0000256" key="7">
    <source>
        <dbReference type="PROSITE-ProRule" id="PRU00169"/>
    </source>
</evidence>
<dbReference type="SUPFAM" id="SSF52172">
    <property type="entry name" value="CheY-like"/>
    <property type="match status" value="1"/>
</dbReference>
<evidence type="ECO:0000313" key="12">
    <source>
        <dbReference type="Proteomes" id="UP000682134"/>
    </source>
</evidence>
<feature type="DNA-binding region" description="OmpR/PhoB-type" evidence="8">
    <location>
        <begin position="129"/>
        <end position="225"/>
    </location>
</feature>
<comment type="caution">
    <text evidence="11">The sequence shown here is derived from an EMBL/GenBank/DDBJ whole genome shotgun (WGS) entry which is preliminary data.</text>
</comment>
<comment type="subcellular location">
    <subcellularLocation>
        <location evidence="1">Cytoplasm</location>
    </subcellularLocation>
</comment>
<evidence type="ECO:0000256" key="5">
    <source>
        <dbReference type="ARBA" id="ARBA00023125"/>
    </source>
</evidence>
<dbReference type="SMART" id="SM00862">
    <property type="entry name" value="Trans_reg_C"/>
    <property type="match status" value="1"/>
</dbReference>
<dbReference type="GO" id="GO:0000156">
    <property type="term" value="F:phosphorelay response regulator activity"/>
    <property type="evidence" value="ECO:0007669"/>
    <property type="project" value="TreeGrafter"/>
</dbReference>
<keyword evidence="4" id="KW-0805">Transcription regulation</keyword>
<evidence type="ECO:0000256" key="4">
    <source>
        <dbReference type="ARBA" id="ARBA00023015"/>
    </source>
</evidence>
<dbReference type="Gene3D" id="3.40.50.2300">
    <property type="match status" value="1"/>
</dbReference>
<evidence type="ECO:0000313" key="11">
    <source>
        <dbReference type="EMBL" id="MBP0726065.1"/>
    </source>
</evidence>
<dbReference type="GO" id="GO:0000976">
    <property type="term" value="F:transcription cis-regulatory region binding"/>
    <property type="evidence" value="ECO:0007669"/>
    <property type="project" value="TreeGrafter"/>
</dbReference>
<keyword evidence="3" id="KW-0902">Two-component regulatory system</keyword>
<evidence type="ECO:0000256" key="8">
    <source>
        <dbReference type="PROSITE-ProRule" id="PRU01091"/>
    </source>
</evidence>
<dbReference type="SUPFAM" id="SSF46894">
    <property type="entry name" value="C-terminal effector domain of the bipartite response regulators"/>
    <property type="match status" value="1"/>
</dbReference>
<dbReference type="GO" id="GO:0032993">
    <property type="term" value="C:protein-DNA complex"/>
    <property type="evidence" value="ECO:0007669"/>
    <property type="project" value="TreeGrafter"/>
</dbReference>
<organism evidence="11 12">
    <name type="scientific">Gottfriedia endophytica</name>
    <dbReference type="NCBI Taxonomy" id="2820819"/>
    <lineage>
        <taxon>Bacteria</taxon>
        <taxon>Bacillati</taxon>
        <taxon>Bacillota</taxon>
        <taxon>Bacilli</taxon>
        <taxon>Bacillales</taxon>
        <taxon>Bacillaceae</taxon>
        <taxon>Gottfriedia</taxon>
    </lineage>
</organism>
<dbReference type="GO" id="GO:0005829">
    <property type="term" value="C:cytosol"/>
    <property type="evidence" value="ECO:0007669"/>
    <property type="project" value="TreeGrafter"/>
</dbReference>
<keyword evidence="6" id="KW-0804">Transcription</keyword>
<proteinExistence type="predicted"/>
<name>A0A940SJI3_9BACI</name>
<dbReference type="PROSITE" id="PS50110">
    <property type="entry name" value="RESPONSE_REGULATORY"/>
    <property type="match status" value="1"/>
</dbReference>
<comment type="caution">
    <text evidence="7">Lacks conserved residue(s) required for the propagation of feature annotation.</text>
</comment>
<dbReference type="Gene3D" id="1.10.10.10">
    <property type="entry name" value="Winged helix-like DNA-binding domain superfamily/Winged helix DNA-binding domain"/>
    <property type="match status" value="1"/>
</dbReference>
<dbReference type="InterPro" id="IPR011006">
    <property type="entry name" value="CheY-like_superfamily"/>
</dbReference>
<dbReference type="PROSITE" id="PS51755">
    <property type="entry name" value="OMPR_PHOB"/>
    <property type="match status" value="1"/>
</dbReference>
<dbReference type="Proteomes" id="UP000682134">
    <property type="component" value="Unassembled WGS sequence"/>
</dbReference>
<sequence length="226" mass="26920">MEQIVIIEEHNDLFTRLQENNRYGQYSYLNYRFREFMQQLHMKMIIGCLLIYNKANETDLLTMCMRIREKGNVPVIVVTDKYDSYESAACLEIGADDYVEATIHPRDLLARIKAVRRRGYSLLTTNFKEHPIQVGPISIYTSRETVYKNKQLVDLNRREYTILLHFVNRIGEIVTREELMELIRVNKNRRLIDIYIHSMRAKLEEHPDFPKLIRTVKGKGYRMDVE</sequence>
<dbReference type="InterPro" id="IPR001789">
    <property type="entry name" value="Sig_transdc_resp-reg_receiver"/>
</dbReference>
<evidence type="ECO:0000259" key="10">
    <source>
        <dbReference type="PROSITE" id="PS51755"/>
    </source>
</evidence>
<keyword evidence="12" id="KW-1185">Reference proteome</keyword>
<keyword evidence="5 8" id="KW-0238">DNA-binding</keyword>
<dbReference type="RefSeq" id="WP_209406293.1">
    <property type="nucleotide sequence ID" value="NZ_JAGIYQ010000008.1"/>
</dbReference>
<dbReference type="InterPro" id="IPR039420">
    <property type="entry name" value="WalR-like"/>
</dbReference>
<evidence type="ECO:0000256" key="6">
    <source>
        <dbReference type="ARBA" id="ARBA00023163"/>
    </source>
</evidence>
<keyword evidence="2" id="KW-0597">Phosphoprotein</keyword>
<dbReference type="GO" id="GO:0006355">
    <property type="term" value="P:regulation of DNA-templated transcription"/>
    <property type="evidence" value="ECO:0007669"/>
    <property type="project" value="InterPro"/>
</dbReference>
<dbReference type="InterPro" id="IPR016032">
    <property type="entry name" value="Sig_transdc_resp-reg_C-effctor"/>
</dbReference>
<evidence type="ECO:0000259" key="9">
    <source>
        <dbReference type="PROSITE" id="PS50110"/>
    </source>
</evidence>
<dbReference type="InterPro" id="IPR001867">
    <property type="entry name" value="OmpR/PhoB-type_DNA-bd"/>
</dbReference>
<dbReference type="AlphaFoldDB" id="A0A940SJI3"/>